<dbReference type="STRING" id="34002.SAMN04489859_10295"/>
<organism evidence="2 3">
    <name type="scientific">Paracoccus alcaliphilus</name>
    <dbReference type="NCBI Taxonomy" id="34002"/>
    <lineage>
        <taxon>Bacteria</taxon>
        <taxon>Pseudomonadati</taxon>
        <taxon>Pseudomonadota</taxon>
        <taxon>Alphaproteobacteria</taxon>
        <taxon>Rhodobacterales</taxon>
        <taxon>Paracoccaceae</taxon>
        <taxon>Paracoccus</taxon>
    </lineage>
</organism>
<dbReference type="EMBL" id="FODE01000029">
    <property type="protein sequence ID" value="SEO01973.1"/>
    <property type="molecule type" value="Genomic_DNA"/>
</dbReference>
<accession>A0A1H8LA36</accession>
<dbReference type="InterPro" id="IPR036388">
    <property type="entry name" value="WH-like_DNA-bd_sf"/>
</dbReference>
<dbReference type="InterPro" id="IPR036390">
    <property type="entry name" value="WH_DNA-bd_sf"/>
</dbReference>
<dbReference type="Pfam" id="PF21906">
    <property type="entry name" value="WHD_NrtR"/>
    <property type="match status" value="1"/>
</dbReference>
<evidence type="ECO:0000259" key="1">
    <source>
        <dbReference type="Pfam" id="PF21906"/>
    </source>
</evidence>
<evidence type="ECO:0000313" key="2">
    <source>
        <dbReference type="EMBL" id="SEO01973.1"/>
    </source>
</evidence>
<gene>
    <name evidence="2" type="ORF">SAMN04489859_10295</name>
</gene>
<dbReference type="SUPFAM" id="SSF46785">
    <property type="entry name" value="Winged helix' DNA-binding domain"/>
    <property type="match status" value="1"/>
</dbReference>
<dbReference type="InterPro" id="IPR011213">
    <property type="entry name" value="NMN_biosyn"/>
</dbReference>
<evidence type="ECO:0000313" key="3">
    <source>
        <dbReference type="Proteomes" id="UP000199054"/>
    </source>
</evidence>
<dbReference type="SUPFAM" id="SSF55811">
    <property type="entry name" value="Nudix"/>
    <property type="match status" value="1"/>
</dbReference>
<dbReference type="AlphaFoldDB" id="A0A1H8LA36"/>
<dbReference type="RefSeq" id="WP_272849114.1">
    <property type="nucleotide sequence ID" value="NZ_CP067125.1"/>
</dbReference>
<dbReference type="PIRSF" id="PIRSF019423">
    <property type="entry name" value="NMN_biosyn"/>
    <property type="match status" value="1"/>
</dbReference>
<name>A0A1H8LA36_9RHOB</name>
<dbReference type="Gene3D" id="3.90.79.10">
    <property type="entry name" value="Nucleoside Triphosphate Pyrophosphohydrolase"/>
    <property type="match status" value="1"/>
</dbReference>
<reference evidence="2 3" key="1">
    <citation type="submission" date="2016-10" db="EMBL/GenBank/DDBJ databases">
        <authorList>
            <person name="de Groot N.N."/>
        </authorList>
    </citation>
    <scope>NUCLEOTIDE SEQUENCE [LARGE SCALE GENOMIC DNA]</scope>
    <source>
        <strain evidence="2 3">DSM 8512</strain>
    </source>
</reference>
<protein>
    <submittedName>
        <fullName evidence="2">Uncharacterized conserved protein</fullName>
    </submittedName>
</protein>
<dbReference type="InterPro" id="IPR015797">
    <property type="entry name" value="NUDIX_hydrolase-like_dom_sf"/>
</dbReference>
<dbReference type="Gene3D" id="1.10.10.10">
    <property type="entry name" value="Winged helix-like DNA-binding domain superfamily/Winged helix DNA-binding domain"/>
    <property type="match status" value="1"/>
</dbReference>
<feature type="domain" description="NrtR DNA-binding winged helix" evidence="1">
    <location>
        <begin position="233"/>
        <end position="292"/>
    </location>
</feature>
<proteinExistence type="predicted"/>
<dbReference type="Proteomes" id="UP000199054">
    <property type="component" value="Unassembled WGS sequence"/>
</dbReference>
<keyword evidence="3" id="KW-1185">Reference proteome</keyword>
<sequence>MIGLNKKVGYSVETGFAQAELIAVLAAVTANEPRVMTIRAGKALPSGPFESSQTSLQAGLRDWIESQTGHPVGFLEQLYTFADGDRDPGAGAGMRRISISYLGLVREQAAPGAGQPEWHGWYEYFPWEDRRDGADAQAAALDQIAAGLSAWADSDPHLQSQRRQRIDFTFGLNGWNWNEDLVLQRYELMYEAALIPEAGGRPGFGQPMQGDHRRILATGIARLRTKIKYRPVAFEIMPASFTLLQLQRTVEALVGLNLHKSNFRRQIDQQELIEETGETTAETRGRPAMLFRYRPSVLEARQMAGTRLPISRS</sequence>
<dbReference type="InterPro" id="IPR054105">
    <property type="entry name" value="WHD_NrtR"/>
</dbReference>